<keyword evidence="5 6" id="KW-0472">Membrane</keyword>
<dbReference type="GeneID" id="85011548"/>
<evidence type="ECO:0000313" key="8">
    <source>
        <dbReference type="Proteomes" id="UP000274578"/>
    </source>
</evidence>
<feature type="transmembrane region" description="Helical" evidence="6">
    <location>
        <begin position="109"/>
        <end position="128"/>
    </location>
</feature>
<keyword evidence="3 6" id="KW-0812">Transmembrane</keyword>
<accession>A0A3S4UKS1</accession>
<dbReference type="PANTHER" id="PTHR30341:SF0">
    <property type="entry name" value="NA(+)_H(+) ANTIPORTER NHAA"/>
    <property type="match status" value="1"/>
</dbReference>
<dbReference type="GO" id="GO:0005886">
    <property type="term" value="C:plasma membrane"/>
    <property type="evidence" value="ECO:0007669"/>
    <property type="project" value="UniProtKB-SubCell"/>
</dbReference>
<dbReference type="InterPro" id="IPR023171">
    <property type="entry name" value="Na/H_antiporter_dom_sf"/>
</dbReference>
<proteinExistence type="inferred from homology"/>
<reference evidence="7 8" key="1">
    <citation type="submission" date="2018-12" db="EMBL/GenBank/DDBJ databases">
        <authorList>
            <consortium name="Pathogen Informatics"/>
        </authorList>
    </citation>
    <scope>NUCLEOTIDE SEQUENCE [LARGE SCALE GENOMIC DNA]</scope>
    <source>
        <strain evidence="7 8">NCTC13071</strain>
    </source>
</reference>
<feature type="transmembrane region" description="Helical" evidence="6">
    <location>
        <begin position="346"/>
        <end position="369"/>
    </location>
</feature>
<gene>
    <name evidence="6 7" type="primary">nhaA</name>
    <name evidence="7" type="ORF">NCTC13071_00653</name>
</gene>
<dbReference type="GO" id="GO:0015385">
    <property type="term" value="F:sodium:proton antiporter activity"/>
    <property type="evidence" value="ECO:0007669"/>
    <property type="project" value="UniProtKB-UniRule"/>
</dbReference>
<feature type="transmembrane region" description="Helical" evidence="6">
    <location>
        <begin position="28"/>
        <end position="46"/>
    </location>
</feature>
<evidence type="ECO:0000256" key="1">
    <source>
        <dbReference type="ARBA" id="ARBA00004429"/>
    </source>
</evidence>
<keyword evidence="6" id="KW-0739">Sodium transport</keyword>
<feature type="transmembrane region" description="Helical" evidence="6">
    <location>
        <begin position="66"/>
        <end position="88"/>
    </location>
</feature>
<feature type="transmembrane region" description="Helical" evidence="6">
    <location>
        <begin position="193"/>
        <end position="210"/>
    </location>
</feature>
<dbReference type="GO" id="GO:0006885">
    <property type="term" value="P:regulation of pH"/>
    <property type="evidence" value="ECO:0007669"/>
    <property type="project" value="UniProtKB-UniRule"/>
</dbReference>
<dbReference type="NCBIfam" id="TIGR00773">
    <property type="entry name" value="NhaA"/>
    <property type="match status" value="1"/>
</dbReference>
<dbReference type="Gene3D" id="1.20.1530.10">
    <property type="entry name" value="Na+/H+ antiporter like domain"/>
    <property type="match status" value="1"/>
</dbReference>
<sequence>MRKRYQKQIEHRLLLPILQFTQREKSSGIVLAVFVVLALLLANSPLRSDYLHFLEHHFGFIVDGKSVLNFSVAHWINDGLMSMFFFVVGLELKREFIGGELRDLRKVTLPVAAAVFGMLVPALIYLLFNLGTPFSHGWGIPMATDIAFALAVLYMVGDRIPVSAKVFLTTLAIVDDLGSVVVIALFYTSNISFSSLALGILFLGIMFAGNRLGIKNVWFYGLIGIGGVWLSFLTSGIHATISAVLAAMVIPADSRISEATFIARIHKLTRQFEQAEPNDVRTLEPEQLDILTRVKADSMQATPPLQRLEHALHPFVSFVVMPIFALSNAGVSFVDMDFSTLSANHVALGVMAGLLLGKPIGIAFAVWLMEKLGLGRRSHSMTWRIIIGLGFLASIGFTMSMFVTMLAFNSSESVIQSKVGIFAASIIGGIAGYMLLKKRPKS</sequence>
<organism evidence="7 8">
    <name type="scientific">Segatella oris</name>
    <dbReference type="NCBI Taxonomy" id="28135"/>
    <lineage>
        <taxon>Bacteria</taxon>
        <taxon>Pseudomonadati</taxon>
        <taxon>Bacteroidota</taxon>
        <taxon>Bacteroidia</taxon>
        <taxon>Bacteroidales</taxon>
        <taxon>Prevotellaceae</taxon>
        <taxon>Segatella</taxon>
    </lineage>
</organism>
<dbReference type="Proteomes" id="UP000274578">
    <property type="component" value="Chromosome 1"/>
</dbReference>
<evidence type="ECO:0000313" key="7">
    <source>
        <dbReference type="EMBL" id="VEH14673.1"/>
    </source>
</evidence>
<comment type="similarity">
    <text evidence="6">Belongs to the NhaA Na(+)/H(+) (TC 2.A.33) antiporter family.</text>
</comment>
<evidence type="ECO:0000256" key="5">
    <source>
        <dbReference type="ARBA" id="ARBA00023136"/>
    </source>
</evidence>
<dbReference type="InterPro" id="IPR004670">
    <property type="entry name" value="NhaA"/>
</dbReference>
<protein>
    <recommendedName>
        <fullName evidence="6">Na(+)/H(+) antiporter NhaA</fullName>
    </recommendedName>
    <alternativeName>
        <fullName evidence="6">Sodium/proton antiporter NhaA</fullName>
    </alternativeName>
</protein>
<keyword evidence="6" id="KW-0813">Transport</keyword>
<keyword evidence="6" id="KW-0406">Ion transport</keyword>
<dbReference type="PANTHER" id="PTHR30341">
    <property type="entry name" value="SODIUM ION/PROTON ANTIPORTER NHAA-RELATED"/>
    <property type="match status" value="1"/>
</dbReference>
<dbReference type="Pfam" id="PF06965">
    <property type="entry name" value="Na_H_antiport_1"/>
    <property type="match status" value="1"/>
</dbReference>
<feature type="transmembrane region" description="Helical" evidence="6">
    <location>
        <begin position="315"/>
        <end position="334"/>
    </location>
</feature>
<feature type="transmembrane region" description="Helical" evidence="6">
    <location>
        <begin position="419"/>
        <end position="436"/>
    </location>
</feature>
<evidence type="ECO:0000256" key="4">
    <source>
        <dbReference type="ARBA" id="ARBA00022989"/>
    </source>
</evidence>
<evidence type="ECO:0000256" key="6">
    <source>
        <dbReference type="HAMAP-Rule" id="MF_01844"/>
    </source>
</evidence>
<dbReference type="HAMAP" id="MF_01844">
    <property type="entry name" value="NhaA"/>
    <property type="match status" value="1"/>
</dbReference>
<dbReference type="KEGG" id="poc:NCTC13071_00653"/>
<comment type="subcellular location">
    <subcellularLocation>
        <location evidence="1">Cell inner membrane</location>
        <topology evidence="1">Multi-pass membrane protein</topology>
    </subcellularLocation>
    <subcellularLocation>
        <location evidence="6">Cell membrane</location>
        <topology evidence="6">Multi-pass membrane protein</topology>
    </subcellularLocation>
</comment>
<dbReference type="AlphaFoldDB" id="A0A3S4UKS1"/>
<dbReference type="RefSeq" id="WP_018920707.1">
    <property type="nucleotide sequence ID" value="NZ_CAUURG010000031.1"/>
</dbReference>
<evidence type="ECO:0000256" key="3">
    <source>
        <dbReference type="ARBA" id="ARBA00022692"/>
    </source>
</evidence>
<feature type="transmembrane region" description="Helical" evidence="6">
    <location>
        <begin position="134"/>
        <end position="154"/>
    </location>
</feature>
<keyword evidence="6" id="KW-0050">Antiport</keyword>
<comment type="function">
    <text evidence="6">Na(+)/H(+) antiporter that extrudes sodium in exchange for external protons.</text>
</comment>
<name>A0A3S4UKS1_9BACT</name>
<feature type="transmembrane region" description="Helical" evidence="6">
    <location>
        <begin position="166"/>
        <end position="187"/>
    </location>
</feature>
<keyword evidence="6" id="KW-0915">Sodium</keyword>
<evidence type="ECO:0000256" key="2">
    <source>
        <dbReference type="ARBA" id="ARBA00022475"/>
    </source>
</evidence>
<keyword evidence="2 6" id="KW-1003">Cell membrane</keyword>
<dbReference type="EMBL" id="LR134384">
    <property type="protein sequence ID" value="VEH14673.1"/>
    <property type="molecule type" value="Genomic_DNA"/>
</dbReference>
<keyword evidence="4 6" id="KW-1133">Transmembrane helix</keyword>
<feature type="transmembrane region" description="Helical" evidence="6">
    <location>
        <begin position="217"/>
        <end position="237"/>
    </location>
</feature>
<feature type="transmembrane region" description="Helical" evidence="6">
    <location>
        <begin position="381"/>
        <end position="407"/>
    </location>
</feature>
<comment type="catalytic activity">
    <reaction evidence="6">
        <text>Na(+)(in) + 2 H(+)(out) = Na(+)(out) + 2 H(+)(in)</text>
        <dbReference type="Rhea" id="RHEA:29251"/>
        <dbReference type="ChEBI" id="CHEBI:15378"/>
        <dbReference type="ChEBI" id="CHEBI:29101"/>
    </reaction>
</comment>